<feature type="region of interest" description="Disordered" evidence="4">
    <location>
        <begin position="178"/>
        <end position="225"/>
    </location>
</feature>
<dbReference type="Proteomes" id="UP000515152">
    <property type="component" value="Chromosome 13"/>
</dbReference>
<dbReference type="InterPro" id="IPR047500">
    <property type="entry name" value="DD_ENO4"/>
</dbReference>
<accession>A0A8M1KSV4</accession>
<feature type="domain" description="Enolase N-terminal" evidence="6">
    <location>
        <begin position="72"/>
        <end position="302"/>
    </location>
</feature>
<dbReference type="OrthoDB" id="10009078at2759"/>
<sequence length="661" mass="72485">MSFKDIRGCNRRVSKEDQEFYDLKHRAAEYYRANSVPQKIEGVLNQMFLERPDDIYGYVANYFSQHSAKAVICRTEGKEMYDGNGQPSAQANVYCIIRNEEKCVCRATVSSCIEPVAGESDQTGAAGENQRHALETALHWINQPISNMLQGLDPNDQATIDKILSDFFLARFLENEDEKNKKREAEEAKLAKSAKNTPTPPPAPAPPTQGKDKKGGDKGRPAYCRGREGERGLLSFFHISFCPPVLIPPPSSGKKSVSIEKILPPAEPPVPVLEGCTAVGAVSLAVAKSAARVQDMPLYQHIRALRKDQTVGDVDIPFPMVTVLSCGKASPGKLNLLEEVLVIPAAGPRVRDRISMVLDLQREIKRILNTASKTGTLVFPVTDEGALLVGFDRAEQSLDLLTEACSNLRLTPGKDLHFALSCSAHRLMDYSKGKYEVIAGTLKSPDELVEVYESLIKKYPAICALIDPFRKEDLEQWDNLSCALSDQTCCLIANAAFGSRPCLYGEARLLPPGVTGVILKHVNEATISDLLRATSKGKDSSTILEQSGPEVCDDYLADLAVGLGVKFVKLGGLRGGVRLAWYNRLMELEEELDRQGILGKPPPLPLHPPLYAQHQTSSILSTPLSLSPHPCSLSYPPPLSLYALILEFSEYCVKHLCADSE</sequence>
<dbReference type="GeneID" id="105890858"/>
<feature type="compositionally biased region" description="Pro residues" evidence="4">
    <location>
        <begin position="198"/>
        <end position="207"/>
    </location>
</feature>
<evidence type="ECO:0000256" key="1">
    <source>
        <dbReference type="ARBA" id="ARBA00031125"/>
    </source>
</evidence>
<dbReference type="PANTHER" id="PTHR11902">
    <property type="entry name" value="ENOLASE"/>
    <property type="match status" value="1"/>
</dbReference>
<dbReference type="CDD" id="cd22974">
    <property type="entry name" value="DD_ENO4"/>
    <property type="match status" value="1"/>
</dbReference>
<feature type="compositionally biased region" description="Basic and acidic residues" evidence="4">
    <location>
        <begin position="178"/>
        <end position="190"/>
    </location>
</feature>
<dbReference type="Pfam" id="PF00113">
    <property type="entry name" value="Enolase_C"/>
    <property type="match status" value="1"/>
</dbReference>
<dbReference type="RefSeq" id="XP_042565508.1">
    <property type="nucleotide sequence ID" value="XM_042709574.1"/>
</dbReference>
<dbReference type="GO" id="GO:0004634">
    <property type="term" value="F:phosphopyruvate hydratase activity"/>
    <property type="evidence" value="ECO:0007669"/>
    <property type="project" value="UniProtKB-EC"/>
</dbReference>
<dbReference type="SMART" id="SM01192">
    <property type="entry name" value="Enolase_C"/>
    <property type="match status" value="1"/>
</dbReference>
<dbReference type="CTD" id="387712"/>
<name>A0A8M1KSV4_CLUHA</name>
<evidence type="ECO:0000259" key="5">
    <source>
        <dbReference type="SMART" id="SM01192"/>
    </source>
</evidence>
<dbReference type="GO" id="GO:0000015">
    <property type="term" value="C:phosphopyruvate hydratase complex"/>
    <property type="evidence" value="ECO:0007669"/>
    <property type="project" value="InterPro"/>
</dbReference>
<organism evidence="7 8">
    <name type="scientific">Clupea harengus</name>
    <name type="common">Atlantic herring</name>
    <dbReference type="NCBI Taxonomy" id="7950"/>
    <lineage>
        <taxon>Eukaryota</taxon>
        <taxon>Metazoa</taxon>
        <taxon>Chordata</taxon>
        <taxon>Craniata</taxon>
        <taxon>Vertebrata</taxon>
        <taxon>Euteleostomi</taxon>
        <taxon>Actinopterygii</taxon>
        <taxon>Neopterygii</taxon>
        <taxon>Teleostei</taxon>
        <taxon>Clupei</taxon>
        <taxon>Clupeiformes</taxon>
        <taxon>Clupeoidei</taxon>
        <taxon>Clupeidae</taxon>
        <taxon>Clupea</taxon>
    </lineage>
</organism>
<evidence type="ECO:0000313" key="7">
    <source>
        <dbReference type="Proteomes" id="UP000515152"/>
    </source>
</evidence>
<dbReference type="AlphaFoldDB" id="A0A8M1KSV4"/>
<reference evidence="8" key="1">
    <citation type="submission" date="2025-08" db="UniProtKB">
        <authorList>
            <consortium name="RefSeq"/>
        </authorList>
    </citation>
    <scope>IDENTIFICATION</scope>
</reference>
<evidence type="ECO:0000256" key="3">
    <source>
        <dbReference type="ARBA" id="ARBA00048333"/>
    </source>
</evidence>
<dbReference type="SMART" id="SM01193">
    <property type="entry name" value="Enolase_N"/>
    <property type="match status" value="1"/>
</dbReference>
<proteinExistence type="predicted"/>
<evidence type="ECO:0000313" key="8">
    <source>
        <dbReference type="RefSeq" id="XP_042565508.1"/>
    </source>
</evidence>
<dbReference type="KEGG" id="char:105890858"/>
<evidence type="ECO:0000256" key="2">
    <source>
        <dbReference type="ARBA" id="ARBA00034855"/>
    </source>
</evidence>
<comment type="catalytic activity">
    <reaction evidence="3">
        <text>(2R)-2-phosphoglycerate = phosphoenolpyruvate + H2O</text>
        <dbReference type="Rhea" id="RHEA:10164"/>
        <dbReference type="ChEBI" id="CHEBI:15377"/>
        <dbReference type="ChEBI" id="CHEBI:58289"/>
        <dbReference type="ChEBI" id="CHEBI:58702"/>
        <dbReference type="EC" id="4.2.1.11"/>
    </reaction>
</comment>
<dbReference type="GO" id="GO:0000287">
    <property type="term" value="F:magnesium ion binding"/>
    <property type="evidence" value="ECO:0007669"/>
    <property type="project" value="InterPro"/>
</dbReference>
<gene>
    <name evidence="8" type="primary">eno4</name>
</gene>
<dbReference type="GO" id="GO:0006096">
    <property type="term" value="P:glycolytic process"/>
    <property type="evidence" value="ECO:0007669"/>
    <property type="project" value="InterPro"/>
</dbReference>
<keyword evidence="7" id="KW-1185">Reference proteome</keyword>
<evidence type="ECO:0000259" key="6">
    <source>
        <dbReference type="SMART" id="SM01193"/>
    </source>
</evidence>
<dbReference type="InterPro" id="IPR000941">
    <property type="entry name" value="Enolase"/>
</dbReference>
<dbReference type="InterPro" id="IPR020811">
    <property type="entry name" value="Enolase_N"/>
</dbReference>
<feature type="domain" description="Enolase C-terminal TIM barrel" evidence="5">
    <location>
        <begin position="313"/>
        <end position="602"/>
    </location>
</feature>
<feature type="compositionally biased region" description="Basic and acidic residues" evidence="4">
    <location>
        <begin position="210"/>
        <end position="225"/>
    </location>
</feature>
<dbReference type="PANTHER" id="PTHR11902:SF30">
    <property type="entry name" value="ENOLASE 4"/>
    <property type="match status" value="1"/>
</dbReference>
<evidence type="ECO:0000256" key="4">
    <source>
        <dbReference type="SAM" id="MobiDB-lite"/>
    </source>
</evidence>
<protein>
    <recommendedName>
        <fullName evidence="2">Enolase 4</fullName>
    </recommendedName>
    <alternativeName>
        <fullName evidence="1">2-phospho-D-glycerate hydro-lyase</fullName>
    </alternativeName>
</protein>
<dbReference type="InterPro" id="IPR020810">
    <property type="entry name" value="Enolase_C"/>
</dbReference>